<gene>
    <name evidence="2" type="ORF">PLOB_00049951</name>
</gene>
<evidence type="ECO:0000313" key="2">
    <source>
        <dbReference type="EMBL" id="CAH3154299.1"/>
    </source>
</evidence>
<accession>A0ABN8PZT5</accession>
<name>A0ABN8PZT5_9CNID</name>
<comment type="caution">
    <text evidence="2">The sequence shown here is derived from an EMBL/GenBank/DDBJ whole genome shotgun (WGS) entry which is preliminary data.</text>
</comment>
<evidence type="ECO:0000256" key="1">
    <source>
        <dbReference type="SAM" id="Coils"/>
    </source>
</evidence>
<proteinExistence type="predicted"/>
<dbReference type="Proteomes" id="UP001159405">
    <property type="component" value="Unassembled WGS sequence"/>
</dbReference>
<sequence length="303" mass="34492">MATLTEELKALELEEQAIRRQQREERLRAKIAEKRQAIEALHRSSPLQTADRAGTFTTRDLSKLELNDAVGGKTPLDEILQTIDPLQDQPMNGATWPTQAFNRAPIWQSPSNNTEMFLKPGKMAKGEKPLLIIDFVNNIVPQDEEETLGNQGHAKIVVTYGPQKPKLETVSLSQWVKANTRIFYTLLSEGKLPSQVAIQNYLAYTVKIMELSAKYEWRSILLYDNEFRKLQAIYNFQWSFDSPHLHTVMLQPIFKANITKPSQTNPPSTRMGFATFTSEGRVICRNFNGPRGCTLHNCNFARV</sequence>
<evidence type="ECO:0000313" key="3">
    <source>
        <dbReference type="Proteomes" id="UP001159405"/>
    </source>
</evidence>
<protein>
    <submittedName>
        <fullName evidence="2">Uncharacterized protein</fullName>
    </submittedName>
</protein>
<organism evidence="2 3">
    <name type="scientific">Porites lobata</name>
    <dbReference type="NCBI Taxonomy" id="104759"/>
    <lineage>
        <taxon>Eukaryota</taxon>
        <taxon>Metazoa</taxon>
        <taxon>Cnidaria</taxon>
        <taxon>Anthozoa</taxon>
        <taxon>Hexacorallia</taxon>
        <taxon>Scleractinia</taxon>
        <taxon>Fungiina</taxon>
        <taxon>Poritidae</taxon>
        <taxon>Porites</taxon>
    </lineage>
</organism>
<feature type="coiled-coil region" evidence="1">
    <location>
        <begin position="1"/>
        <end position="44"/>
    </location>
</feature>
<keyword evidence="1" id="KW-0175">Coiled coil</keyword>
<reference evidence="2 3" key="1">
    <citation type="submission" date="2022-05" db="EMBL/GenBank/DDBJ databases">
        <authorList>
            <consortium name="Genoscope - CEA"/>
            <person name="William W."/>
        </authorList>
    </citation>
    <scope>NUCLEOTIDE SEQUENCE [LARGE SCALE GENOMIC DNA]</scope>
</reference>
<keyword evidence="3" id="KW-1185">Reference proteome</keyword>
<dbReference type="EMBL" id="CALNXK010000098">
    <property type="protein sequence ID" value="CAH3154299.1"/>
    <property type="molecule type" value="Genomic_DNA"/>
</dbReference>